<gene>
    <name evidence="1" type="primary">bioF_4</name>
    <name evidence="1" type="ORF">CM83_98867</name>
</gene>
<reference evidence="1" key="1">
    <citation type="journal article" date="2014" name="PLoS ONE">
        <title>Transcriptome-Based Identification of ABC Transporters in the Western Tarnished Plant Bug Lygus hesperus.</title>
        <authorList>
            <person name="Hull J.J."/>
            <person name="Chaney K."/>
            <person name="Geib S.M."/>
            <person name="Fabrick J.A."/>
            <person name="Brent C.S."/>
            <person name="Walsh D."/>
            <person name="Lavine L.C."/>
        </authorList>
    </citation>
    <scope>NUCLEOTIDE SEQUENCE</scope>
</reference>
<dbReference type="EMBL" id="GBRD01002708">
    <property type="protein sequence ID" value="JAG63113.1"/>
    <property type="molecule type" value="Transcribed_RNA"/>
</dbReference>
<reference evidence="2" key="3">
    <citation type="submission" date="2014-09" db="EMBL/GenBank/DDBJ databases">
        <authorList>
            <person name="Magalhaes I.L.F."/>
            <person name="Oliveira U."/>
            <person name="Santos F.R."/>
            <person name="Vidigal T.H.D.A."/>
            <person name="Brescovit A.D."/>
            <person name="Santos A.J."/>
        </authorList>
    </citation>
    <scope>NUCLEOTIDE SEQUENCE</scope>
</reference>
<evidence type="ECO:0000313" key="2">
    <source>
        <dbReference type="EMBL" id="JAG63113.1"/>
    </source>
</evidence>
<dbReference type="AlphaFoldDB" id="A0A0A9YSW7"/>
<sequence>MEFPNDLEPFAFPLFAADLSSEFRFRDRVSKAAQKVMSKADQVMKLRNRPYDARIPVYLSSITPEMEQFLTPDGETDAKEAQRRTIKAAMADYRNSTKPLFIIMGDHSLLPSVAAEDVVRVSKLPDSVALAVMSSGDGAIFNHGLMPTFGALLARANATSHAMNRTIIDAANNASLNWRASIVY</sequence>
<name>A0A0A9YSW7_LYGHE</name>
<accession>A0A0A9YSW7</accession>
<organism evidence="1">
    <name type="scientific">Lygus hesperus</name>
    <name type="common">Western plant bug</name>
    <dbReference type="NCBI Taxonomy" id="30085"/>
    <lineage>
        <taxon>Eukaryota</taxon>
        <taxon>Metazoa</taxon>
        <taxon>Ecdysozoa</taxon>
        <taxon>Arthropoda</taxon>
        <taxon>Hexapoda</taxon>
        <taxon>Insecta</taxon>
        <taxon>Pterygota</taxon>
        <taxon>Neoptera</taxon>
        <taxon>Paraneoptera</taxon>
        <taxon>Hemiptera</taxon>
        <taxon>Heteroptera</taxon>
        <taxon>Panheteroptera</taxon>
        <taxon>Cimicomorpha</taxon>
        <taxon>Miridae</taxon>
        <taxon>Mirini</taxon>
        <taxon>Lygus</taxon>
    </lineage>
</organism>
<evidence type="ECO:0000313" key="1">
    <source>
        <dbReference type="EMBL" id="JAG34183.1"/>
    </source>
</evidence>
<proteinExistence type="predicted"/>
<protein>
    <submittedName>
        <fullName evidence="1">Putative 8-amino-7-oxononanoate synthase</fullName>
    </submittedName>
</protein>
<dbReference type="EMBL" id="GBHO01009421">
    <property type="protein sequence ID" value="JAG34183.1"/>
    <property type="molecule type" value="Transcribed_RNA"/>
</dbReference>
<reference evidence="1" key="2">
    <citation type="submission" date="2014-07" db="EMBL/GenBank/DDBJ databases">
        <authorList>
            <person name="Hull J."/>
        </authorList>
    </citation>
    <scope>NUCLEOTIDE SEQUENCE</scope>
</reference>